<dbReference type="Gene3D" id="3.40.190.10">
    <property type="entry name" value="Periplasmic binding protein-like II"/>
    <property type="match status" value="2"/>
</dbReference>
<organism evidence="1 2">
    <name type="scientific">Nocardioides panzhihuensis</name>
    <dbReference type="NCBI Taxonomy" id="860243"/>
    <lineage>
        <taxon>Bacteria</taxon>
        <taxon>Bacillati</taxon>
        <taxon>Actinomycetota</taxon>
        <taxon>Actinomycetes</taxon>
        <taxon>Propionibacteriales</taxon>
        <taxon>Nocardioidaceae</taxon>
        <taxon>Nocardioides</taxon>
    </lineage>
</organism>
<reference evidence="1 2" key="1">
    <citation type="submission" date="2020-07" db="EMBL/GenBank/DDBJ databases">
        <title>Sequencing the genomes of 1000 actinobacteria strains.</title>
        <authorList>
            <person name="Klenk H.-P."/>
        </authorList>
    </citation>
    <scope>NUCLEOTIDE SEQUENCE [LARGE SCALE GENOMIC DNA]</scope>
    <source>
        <strain evidence="1 2">DSM 26487</strain>
    </source>
</reference>
<dbReference type="AlphaFoldDB" id="A0A7Z0DP97"/>
<dbReference type="InterPro" id="IPR006059">
    <property type="entry name" value="SBP"/>
</dbReference>
<dbReference type="SUPFAM" id="SSF53850">
    <property type="entry name" value="Periplasmic binding protein-like II"/>
    <property type="match status" value="1"/>
</dbReference>
<gene>
    <name evidence="1" type="ORF">BJ988_003549</name>
</gene>
<evidence type="ECO:0000313" key="2">
    <source>
        <dbReference type="Proteomes" id="UP000564496"/>
    </source>
</evidence>
<proteinExistence type="predicted"/>
<accession>A0A7Z0DP97</accession>
<dbReference type="Proteomes" id="UP000564496">
    <property type="component" value="Unassembled WGS sequence"/>
</dbReference>
<keyword evidence="2" id="KW-1185">Reference proteome</keyword>
<sequence>MDPFIGAMENGCSKVENLTVKHSPVDFNAQLEKAQLSLSQDEGTYDIVEVYSGTLSQYAGEDWLYPLDEFYAEHGAEYDLDDIDPALLEFARYEGKIYVLPMMANVHVLTYRKDIFDELGIEPPETLDEMARAAKTIRDSGKMEHPLALTFSADADITTAYNNSLASLGGEWLDADSDKPLLTSSESVAAVQSLQKLVPYLPPDAMSANSVGVSTQMQTGDAAMTIMYTGSTAEIDSPEKSEFAGKFGFAAAPSVEPGGGPWATLNLDGFSIAKNSPVDHELLAQIGAAGTSADAAKDAGRLAFPARESVREDPELRAEAPHWEAAEATIEAGAHPYPAKPYFVPLQVAVRPFIADAVSGRLPVNEALEQAQRAAEKTIAQYR</sequence>
<dbReference type="InterPro" id="IPR050490">
    <property type="entry name" value="Bact_solute-bd_prot1"/>
</dbReference>
<dbReference type="PANTHER" id="PTHR43649:SF12">
    <property type="entry name" value="DIACETYLCHITOBIOSE BINDING PROTEIN DASA"/>
    <property type="match status" value="1"/>
</dbReference>
<comment type="caution">
    <text evidence="1">The sequence shown here is derived from an EMBL/GenBank/DDBJ whole genome shotgun (WGS) entry which is preliminary data.</text>
</comment>
<dbReference type="RefSeq" id="WP_179659197.1">
    <property type="nucleotide sequence ID" value="NZ_JACBZR010000001.1"/>
</dbReference>
<name>A0A7Z0DP97_9ACTN</name>
<protein>
    <submittedName>
        <fullName evidence="1">Sorbitol/mannitol transport system substrate-binding protein</fullName>
    </submittedName>
</protein>
<evidence type="ECO:0000313" key="1">
    <source>
        <dbReference type="EMBL" id="NYI78901.1"/>
    </source>
</evidence>
<dbReference type="EMBL" id="JACBZR010000001">
    <property type="protein sequence ID" value="NYI78901.1"/>
    <property type="molecule type" value="Genomic_DNA"/>
</dbReference>
<dbReference type="Pfam" id="PF01547">
    <property type="entry name" value="SBP_bac_1"/>
    <property type="match status" value="1"/>
</dbReference>
<dbReference type="PANTHER" id="PTHR43649">
    <property type="entry name" value="ARABINOSE-BINDING PROTEIN-RELATED"/>
    <property type="match status" value="1"/>
</dbReference>